<reference evidence="1 2" key="1">
    <citation type="submission" date="2018-01" db="EMBL/GenBank/DDBJ databases">
        <title>A novel member of the phylum Bacteroidetes isolated from glacier ice.</title>
        <authorList>
            <person name="Liu Q."/>
            <person name="Xin Y.-H."/>
        </authorList>
    </citation>
    <scope>NUCLEOTIDE SEQUENCE [LARGE SCALE GENOMIC DNA]</scope>
    <source>
        <strain evidence="1 2">RB1R16</strain>
    </source>
</reference>
<dbReference type="Proteomes" id="UP000239872">
    <property type="component" value="Unassembled WGS sequence"/>
</dbReference>
<comment type="caution">
    <text evidence="1">The sequence shown here is derived from an EMBL/GenBank/DDBJ whole genome shotgun (WGS) entry which is preliminary data.</text>
</comment>
<gene>
    <name evidence="1" type="ORF">CJD36_004020</name>
</gene>
<name>A0A2S7T148_9BACT</name>
<evidence type="ECO:0000313" key="2">
    <source>
        <dbReference type="Proteomes" id="UP000239872"/>
    </source>
</evidence>
<dbReference type="AlphaFoldDB" id="A0A2S7T148"/>
<keyword evidence="2" id="KW-1185">Reference proteome</keyword>
<evidence type="ECO:0000313" key="1">
    <source>
        <dbReference type="EMBL" id="PQJ12922.1"/>
    </source>
</evidence>
<sequence length="105" mass="11757">MEFSELSAYEKEIINKILPLFHSDGTSMPLHICIVNIIYSDNVSLLDNNKLSHRAVGEIVANVTQNVIDFLKENHFISKRADGSYTKEEKGEDLAKAGSIEDYLG</sequence>
<dbReference type="RefSeq" id="WP_105037806.1">
    <property type="nucleotide sequence ID" value="NZ_PPSL01000001.1"/>
</dbReference>
<proteinExistence type="predicted"/>
<organism evidence="1 2">
    <name type="scientific">Flavipsychrobacter stenotrophus</name>
    <dbReference type="NCBI Taxonomy" id="2077091"/>
    <lineage>
        <taxon>Bacteria</taxon>
        <taxon>Pseudomonadati</taxon>
        <taxon>Bacteroidota</taxon>
        <taxon>Chitinophagia</taxon>
        <taxon>Chitinophagales</taxon>
        <taxon>Chitinophagaceae</taxon>
        <taxon>Flavipsychrobacter</taxon>
    </lineage>
</organism>
<protein>
    <submittedName>
        <fullName evidence="1">Uncharacterized protein</fullName>
    </submittedName>
</protein>
<dbReference type="EMBL" id="PPSL01000001">
    <property type="protein sequence ID" value="PQJ12922.1"/>
    <property type="molecule type" value="Genomic_DNA"/>
</dbReference>
<accession>A0A2S7T148</accession>